<comment type="caution">
    <text evidence="2">The sequence shown here is derived from an EMBL/GenBank/DDBJ whole genome shotgun (WGS) entry which is preliminary data.</text>
</comment>
<organism evidence="2 3">
    <name type="scientific">Stephania cephalantha</name>
    <dbReference type="NCBI Taxonomy" id="152367"/>
    <lineage>
        <taxon>Eukaryota</taxon>
        <taxon>Viridiplantae</taxon>
        <taxon>Streptophyta</taxon>
        <taxon>Embryophyta</taxon>
        <taxon>Tracheophyta</taxon>
        <taxon>Spermatophyta</taxon>
        <taxon>Magnoliopsida</taxon>
        <taxon>Ranunculales</taxon>
        <taxon>Menispermaceae</taxon>
        <taxon>Menispermoideae</taxon>
        <taxon>Cissampelideae</taxon>
        <taxon>Stephania</taxon>
    </lineage>
</organism>
<accession>A0AAP0PDL1</accession>
<dbReference type="Proteomes" id="UP001419268">
    <property type="component" value="Unassembled WGS sequence"/>
</dbReference>
<proteinExistence type="predicted"/>
<reference evidence="2 3" key="1">
    <citation type="submission" date="2024-01" db="EMBL/GenBank/DDBJ databases">
        <title>Genome assemblies of Stephania.</title>
        <authorList>
            <person name="Yang L."/>
        </authorList>
    </citation>
    <scope>NUCLEOTIDE SEQUENCE [LARGE SCALE GENOMIC DNA]</scope>
    <source>
        <strain evidence="2">JXDWG</strain>
        <tissue evidence="2">Leaf</tissue>
    </source>
</reference>
<protein>
    <submittedName>
        <fullName evidence="2">Uncharacterized protein</fullName>
    </submittedName>
</protein>
<gene>
    <name evidence="2" type="ORF">Scep_010749</name>
</gene>
<sequence>MAKPLCSSENSSYSSPVPYIGLYIAGATLLCLMLMFSDMISSFRRRNRYLSCNLFSINSVTLFLLATASKLPVDLTTYMPSARDQLSKLSSTAMVCVSIGFLVPSFGSNREAESITNLIALILMVITIVVNVCIQIYTGVIFSSSSRPGWGPTSGHTQIKAVHKNSFSTCLAKARLQSFKIFSEAIATKSRDRAGANVKYAWIGASKDELFRILNFGFSHCSIPYEMKCYGHGLYLCPQNRLLDA</sequence>
<feature type="transmembrane region" description="Helical" evidence="1">
    <location>
        <begin position="20"/>
        <end position="37"/>
    </location>
</feature>
<dbReference type="SUPFAM" id="SSF56399">
    <property type="entry name" value="ADP-ribosylation"/>
    <property type="match status" value="1"/>
</dbReference>
<keyword evidence="1" id="KW-0812">Transmembrane</keyword>
<feature type="transmembrane region" description="Helical" evidence="1">
    <location>
        <begin position="89"/>
        <end position="106"/>
    </location>
</feature>
<keyword evidence="3" id="KW-1185">Reference proteome</keyword>
<dbReference type="PANTHER" id="PTHR35307:SF3">
    <property type="entry name" value="DUF4220 DOMAIN-CONTAINING PROTEIN"/>
    <property type="match status" value="1"/>
</dbReference>
<evidence type="ECO:0000313" key="3">
    <source>
        <dbReference type="Proteomes" id="UP001419268"/>
    </source>
</evidence>
<keyword evidence="1" id="KW-0472">Membrane</keyword>
<dbReference type="Gene3D" id="3.90.228.10">
    <property type="match status" value="1"/>
</dbReference>
<dbReference type="PANTHER" id="PTHR35307">
    <property type="entry name" value="PROTEIN, PUTATIVE-RELATED"/>
    <property type="match status" value="1"/>
</dbReference>
<feature type="transmembrane region" description="Helical" evidence="1">
    <location>
        <begin position="49"/>
        <end position="69"/>
    </location>
</feature>
<name>A0AAP0PDL1_9MAGN</name>
<dbReference type="AlphaFoldDB" id="A0AAP0PDL1"/>
<evidence type="ECO:0000313" key="2">
    <source>
        <dbReference type="EMBL" id="KAK9141068.1"/>
    </source>
</evidence>
<feature type="transmembrane region" description="Helical" evidence="1">
    <location>
        <begin position="118"/>
        <end position="137"/>
    </location>
</feature>
<dbReference type="EMBL" id="JBBNAG010000004">
    <property type="protein sequence ID" value="KAK9141068.1"/>
    <property type="molecule type" value="Genomic_DNA"/>
</dbReference>
<evidence type="ECO:0000256" key="1">
    <source>
        <dbReference type="SAM" id="Phobius"/>
    </source>
</evidence>
<keyword evidence="1" id="KW-1133">Transmembrane helix</keyword>